<evidence type="ECO:0000256" key="15">
    <source>
        <dbReference type="SAM" id="Coils"/>
    </source>
</evidence>
<keyword evidence="7 13" id="KW-0067">ATP-binding</keyword>
<dbReference type="NCBIfam" id="TIGR00631">
    <property type="entry name" value="uvrb"/>
    <property type="match status" value="1"/>
</dbReference>
<dbReference type="GO" id="GO:0009432">
    <property type="term" value="P:SOS response"/>
    <property type="evidence" value="ECO:0007669"/>
    <property type="project" value="UniProtKB-UniRule"/>
</dbReference>
<comment type="similarity">
    <text evidence="2 13 14">Belongs to the UvrB family.</text>
</comment>
<dbReference type="InterPro" id="IPR001943">
    <property type="entry name" value="UVR_dom"/>
</dbReference>
<keyword evidence="8 13" id="KW-0267">Excision nuclease</keyword>
<name>A0A8J3UZZ4_9ACTN</name>
<dbReference type="InterPro" id="IPR001650">
    <property type="entry name" value="Helicase_C-like"/>
</dbReference>
<evidence type="ECO:0000256" key="12">
    <source>
        <dbReference type="ARBA" id="ARBA00029504"/>
    </source>
</evidence>
<proteinExistence type="inferred from homology"/>
<keyword evidence="15" id="KW-0175">Coiled coil</keyword>
<dbReference type="GO" id="GO:0016887">
    <property type="term" value="F:ATP hydrolysis activity"/>
    <property type="evidence" value="ECO:0007669"/>
    <property type="project" value="InterPro"/>
</dbReference>
<evidence type="ECO:0000256" key="1">
    <source>
        <dbReference type="ARBA" id="ARBA00004496"/>
    </source>
</evidence>
<protein>
    <recommendedName>
        <fullName evidence="12 13">UvrABC system protein B</fullName>
        <shortName evidence="13">Protein UvrB</shortName>
    </recommendedName>
    <alternativeName>
        <fullName evidence="13">Excinuclease ABC subunit B</fullName>
    </alternativeName>
</protein>
<dbReference type="InterPro" id="IPR006935">
    <property type="entry name" value="Helicase/UvrB_N"/>
</dbReference>
<dbReference type="GO" id="GO:0003677">
    <property type="term" value="F:DNA binding"/>
    <property type="evidence" value="ECO:0007669"/>
    <property type="project" value="UniProtKB-UniRule"/>
</dbReference>
<dbReference type="SUPFAM" id="SSF46600">
    <property type="entry name" value="C-terminal UvrC-binding domain of UvrB"/>
    <property type="match status" value="1"/>
</dbReference>
<dbReference type="PANTHER" id="PTHR24029:SF0">
    <property type="entry name" value="UVRABC SYSTEM PROTEIN B"/>
    <property type="match status" value="1"/>
</dbReference>
<dbReference type="GO" id="GO:0005524">
    <property type="term" value="F:ATP binding"/>
    <property type="evidence" value="ECO:0007669"/>
    <property type="project" value="UniProtKB-UniRule"/>
</dbReference>
<comment type="subcellular location">
    <subcellularLocation>
        <location evidence="1 13 14">Cytoplasm</location>
    </subcellularLocation>
</comment>
<feature type="short sequence motif" description="Beta-hairpin" evidence="13">
    <location>
        <begin position="101"/>
        <end position="124"/>
    </location>
</feature>
<feature type="domain" description="Helicase ATP-binding" evidence="17">
    <location>
        <begin position="35"/>
        <end position="170"/>
    </location>
</feature>
<keyword evidence="5 13" id="KW-0227">DNA damage</keyword>
<dbReference type="Gene3D" id="3.40.50.300">
    <property type="entry name" value="P-loop containing nucleotide triphosphate hydrolases"/>
    <property type="match status" value="3"/>
</dbReference>
<evidence type="ECO:0000259" key="17">
    <source>
        <dbReference type="PROSITE" id="PS51192"/>
    </source>
</evidence>
<keyword evidence="3 13" id="KW-0963">Cytoplasm</keyword>
<comment type="caution">
    <text evidence="19">The sequence shown here is derived from an EMBL/GenBank/DDBJ whole genome shotgun (WGS) entry which is preliminary data.</text>
</comment>
<comment type="domain">
    <text evidence="13">The beta-hairpin motif is involved in DNA binding.</text>
</comment>
<dbReference type="AlphaFoldDB" id="A0A8J3UZZ4"/>
<feature type="binding site" evidence="13">
    <location>
        <begin position="48"/>
        <end position="55"/>
    </location>
    <ligand>
        <name>ATP</name>
        <dbReference type="ChEBI" id="CHEBI:30616"/>
    </ligand>
</feature>
<dbReference type="CDD" id="cd18790">
    <property type="entry name" value="SF2_C_UvrB"/>
    <property type="match status" value="1"/>
</dbReference>
<feature type="coiled-coil region" evidence="15">
    <location>
        <begin position="654"/>
        <end position="700"/>
    </location>
</feature>
<evidence type="ECO:0000256" key="13">
    <source>
        <dbReference type="HAMAP-Rule" id="MF_00204"/>
    </source>
</evidence>
<dbReference type="GO" id="GO:0009380">
    <property type="term" value="C:excinuclease repair complex"/>
    <property type="evidence" value="ECO:0007669"/>
    <property type="project" value="InterPro"/>
</dbReference>
<dbReference type="Pfam" id="PF12344">
    <property type="entry name" value="UvrB"/>
    <property type="match status" value="1"/>
</dbReference>
<sequence>MKPVADLQRSAAPFEVVTAMTPSGDQPAAIAELERRVKAGDKDNVLLGATGTGKTASVAWLIERVQRPTLVMQPNKTLAAQFANELREMLPNNAVEYFVSYYDYYQPEAYVPQSDTYIEKDSSINEEVERLRHSATWSLVSRRDVVVVASVSCIYGLGTPQEYVDRMVGLKVGQEIERDRLLRKLVDMQYARNDVAFTRGTFRVRGDTIEVIPVYQELAVRIEMFGDEIEKLSTLHPLTGEIVSEDTELHIFPATHYVAGPERMERAIAGIEAELVERLADLERQGKLLEAQRLRMRTTYDIEMMRQIGTCAGIENYSRHIDGREAGTAPHTLLDFFPDDFLLVLDESHQTVPQIGAMYEGDASRKRTLVDHGFRLPSAMDNRPLKWEEFLQRIGQTVYLSATPGPYELGRSKGDVVEQVIRPTGLVDPEVVVKPTKGQIDDLMEEIRARAERDERVLVTTLTKKMAEDLTDYLLENGIRVRYLHSEVDTLRRIELLRELRMGEFDVLVGINLLREGLDLPEVSLVAILDADKEGFLRSETSLIQTIGRAARNVSGQVHMYADKITPSMERAIDETNRRRAKQMAYNEANGIDPQPLRKKIADILDSLAREDADTAQLLGGGGRQQSRGKAPVPGVASRAAGQHAKAIAGEMPRAQLESLVESLTEQMHAAAADLQFEVAARLRDEIKELKREVRDMREAGVK</sequence>
<evidence type="ECO:0000259" key="18">
    <source>
        <dbReference type="PROSITE" id="PS51194"/>
    </source>
</evidence>
<evidence type="ECO:0000256" key="11">
    <source>
        <dbReference type="ARBA" id="ARBA00026033"/>
    </source>
</evidence>
<keyword evidence="4 13" id="KW-0547">Nucleotide-binding</keyword>
<dbReference type="EMBL" id="BOOR01000012">
    <property type="protein sequence ID" value="GII54056.1"/>
    <property type="molecule type" value="Genomic_DNA"/>
</dbReference>
<feature type="domain" description="Helicase C-terminal" evidence="18">
    <location>
        <begin position="439"/>
        <end position="605"/>
    </location>
</feature>
<evidence type="ECO:0000256" key="8">
    <source>
        <dbReference type="ARBA" id="ARBA00022881"/>
    </source>
</evidence>
<dbReference type="SUPFAM" id="SSF52540">
    <property type="entry name" value="P-loop containing nucleoside triphosphate hydrolases"/>
    <property type="match status" value="2"/>
</dbReference>
<evidence type="ECO:0000256" key="3">
    <source>
        <dbReference type="ARBA" id="ARBA00022490"/>
    </source>
</evidence>
<evidence type="ECO:0000256" key="6">
    <source>
        <dbReference type="ARBA" id="ARBA00022769"/>
    </source>
</evidence>
<evidence type="ECO:0000259" key="16">
    <source>
        <dbReference type="PROSITE" id="PS50151"/>
    </source>
</evidence>
<dbReference type="InterPro" id="IPR036876">
    <property type="entry name" value="UVR_dom_sf"/>
</dbReference>
<dbReference type="InterPro" id="IPR014001">
    <property type="entry name" value="Helicase_ATP-bd"/>
</dbReference>
<gene>
    <name evidence="13 19" type="primary">uvrB</name>
    <name evidence="19" type="ORF">Pth03_24450</name>
</gene>
<dbReference type="GO" id="GO:0005737">
    <property type="term" value="C:cytoplasm"/>
    <property type="evidence" value="ECO:0007669"/>
    <property type="project" value="UniProtKB-SubCell"/>
</dbReference>
<evidence type="ECO:0000256" key="9">
    <source>
        <dbReference type="ARBA" id="ARBA00023204"/>
    </source>
</evidence>
<evidence type="ECO:0000256" key="7">
    <source>
        <dbReference type="ARBA" id="ARBA00022840"/>
    </source>
</evidence>
<dbReference type="NCBIfam" id="NF003673">
    <property type="entry name" value="PRK05298.1"/>
    <property type="match status" value="1"/>
</dbReference>
<evidence type="ECO:0000256" key="4">
    <source>
        <dbReference type="ARBA" id="ARBA00022741"/>
    </source>
</evidence>
<feature type="domain" description="UVR" evidence="16">
    <location>
        <begin position="658"/>
        <end position="693"/>
    </location>
</feature>
<dbReference type="Pfam" id="PF02151">
    <property type="entry name" value="UVR"/>
    <property type="match status" value="1"/>
</dbReference>
<dbReference type="RefSeq" id="WP_203944265.1">
    <property type="nucleotide sequence ID" value="NZ_BOOR01000012.1"/>
</dbReference>
<dbReference type="HAMAP" id="MF_00204">
    <property type="entry name" value="UvrB"/>
    <property type="match status" value="1"/>
</dbReference>
<evidence type="ECO:0000256" key="5">
    <source>
        <dbReference type="ARBA" id="ARBA00022763"/>
    </source>
</evidence>
<dbReference type="Pfam" id="PF04851">
    <property type="entry name" value="ResIII"/>
    <property type="match status" value="1"/>
</dbReference>
<keyword evidence="9 13" id="KW-0234">DNA repair</keyword>
<dbReference type="Proteomes" id="UP000605992">
    <property type="component" value="Unassembled WGS sequence"/>
</dbReference>
<dbReference type="InterPro" id="IPR004807">
    <property type="entry name" value="UvrB"/>
</dbReference>
<dbReference type="PANTHER" id="PTHR24029">
    <property type="entry name" value="UVRABC SYSTEM PROTEIN B"/>
    <property type="match status" value="1"/>
</dbReference>
<dbReference type="FunFam" id="4.10.860.10:FF:000009">
    <property type="entry name" value="UvrABC system protein B"/>
    <property type="match status" value="1"/>
</dbReference>
<dbReference type="SMART" id="SM00490">
    <property type="entry name" value="HELICc"/>
    <property type="match status" value="1"/>
</dbReference>
<dbReference type="GO" id="GO:0009381">
    <property type="term" value="F:excinuclease ABC activity"/>
    <property type="evidence" value="ECO:0007669"/>
    <property type="project" value="UniProtKB-UniRule"/>
</dbReference>
<dbReference type="PROSITE" id="PS50151">
    <property type="entry name" value="UVR"/>
    <property type="match status" value="1"/>
</dbReference>
<evidence type="ECO:0000256" key="14">
    <source>
        <dbReference type="RuleBase" id="RU003587"/>
    </source>
</evidence>
<dbReference type="FunFam" id="3.40.50.300:FF:000477">
    <property type="entry name" value="UvrABC system protein B"/>
    <property type="match status" value="1"/>
</dbReference>
<comment type="function">
    <text evidence="13">The UvrABC repair system catalyzes the recognition and processing of DNA lesions. A damage recognition complex composed of 2 UvrA and 2 UvrB subunits scans DNA for abnormalities. Upon binding of the UvrA(2)B(2) complex to a putative damaged site, the DNA wraps around one UvrB monomer. DNA wrap is dependent on ATP binding by UvrB and probably causes local melting of the DNA helix, facilitating insertion of UvrB beta-hairpin between the DNA strands. Then UvrB probes one DNA strand for the presence of a lesion. If a lesion is found the UvrA subunits dissociate and the UvrB-DNA preincision complex is formed. This complex is subsequently bound by UvrC and the second UvrB is released. If no lesion is found, the DNA wraps around the other UvrB subunit that will check the other stand for damage.</text>
</comment>
<dbReference type="GO" id="GO:0006289">
    <property type="term" value="P:nucleotide-excision repair"/>
    <property type="evidence" value="ECO:0007669"/>
    <property type="project" value="UniProtKB-UniRule"/>
</dbReference>
<organism evidence="19 20">
    <name type="scientific">Planotetraspora thailandica</name>
    <dbReference type="NCBI Taxonomy" id="487172"/>
    <lineage>
        <taxon>Bacteria</taxon>
        <taxon>Bacillati</taxon>
        <taxon>Actinomycetota</taxon>
        <taxon>Actinomycetes</taxon>
        <taxon>Streptosporangiales</taxon>
        <taxon>Streptosporangiaceae</taxon>
        <taxon>Planotetraspora</taxon>
    </lineage>
</organism>
<keyword evidence="20" id="KW-1185">Reference proteome</keyword>
<dbReference type="Pfam" id="PF17757">
    <property type="entry name" value="UvrB_inter"/>
    <property type="match status" value="1"/>
</dbReference>
<evidence type="ECO:0000256" key="2">
    <source>
        <dbReference type="ARBA" id="ARBA00008533"/>
    </source>
</evidence>
<dbReference type="PROSITE" id="PS51192">
    <property type="entry name" value="HELICASE_ATP_BIND_1"/>
    <property type="match status" value="1"/>
</dbReference>
<keyword evidence="10 13" id="KW-0742">SOS response</keyword>
<keyword evidence="6 13" id="KW-0228">DNA excision</keyword>
<dbReference type="CDD" id="cd17916">
    <property type="entry name" value="DEXHc_UvrB"/>
    <property type="match status" value="1"/>
</dbReference>
<accession>A0A8J3UZZ4</accession>
<dbReference type="InterPro" id="IPR024759">
    <property type="entry name" value="UvrB_YAD/RRR_dom"/>
</dbReference>
<dbReference type="SMART" id="SM00487">
    <property type="entry name" value="DEXDc"/>
    <property type="match status" value="1"/>
</dbReference>
<dbReference type="Pfam" id="PF00271">
    <property type="entry name" value="Helicase_C"/>
    <property type="match status" value="1"/>
</dbReference>
<dbReference type="FunFam" id="3.40.50.300:FF:000257">
    <property type="entry name" value="UvrABC system protein B"/>
    <property type="match status" value="1"/>
</dbReference>
<evidence type="ECO:0000256" key="10">
    <source>
        <dbReference type="ARBA" id="ARBA00023236"/>
    </source>
</evidence>
<comment type="subunit">
    <text evidence="11 13 14">Forms a heterotetramer with UvrA during the search for lesions. Interacts with UvrC in an incision complex.</text>
</comment>
<reference evidence="19" key="1">
    <citation type="submission" date="2021-01" db="EMBL/GenBank/DDBJ databases">
        <title>Whole genome shotgun sequence of Planotetraspora thailandica NBRC 104271.</title>
        <authorList>
            <person name="Komaki H."/>
            <person name="Tamura T."/>
        </authorList>
    </citation>
    <scope>NUCLEOTIDE SEQUENCE</scope>
    <source>
        <strain evidence="19">NBRC 104271</strain>
    </source>
</reference>
<dbReference type="InterPro" id="IPR027417">
    <property type="entry name" value="P-loop_NTPase"/>
</dbReference>
<dbReference type="Gene3D" id="4.10.860.10">
    <property type="entry name" value="UVR domain"/>
    <property type="match status" value="1"/>
</dbReference>
<evidence type="ECO:0000313" key="20">
    <source>
        <dbReference type="Proteomes" id="UP000605992"/>
    </source>
</evidence>
<dbReference type="InterPro" id="IPR041471">
    <property type="entry name" value="UvrB_inter"/>
</dbReference>
<dbReference type="PROSITE" id="PS51194">
    <property type="entry name" value="HELICASE_CTER"/>
    <property type="match status" value="1"/>
</dbReference>
<evidence type="ECO:0000313" key="19">
    <source>
        <dbReference type="EMBL" id="GII54056.1"/>
    </source>
</evidence>